<dbReference type="InterPro" id="IPR012340">
    <property type="entry name" value="NA-bd_OB-fold"/>
</dbReference>
<accession>A0A1V8SBX5</accession>
<sequence length="355" mass="38343">MAVSSSKKRKHAQIEKSSNGTTGLLDTSKPTAVFTPKNPRDHTLSIALPGSIIANAVTQEQKTALAGQIARAAAVFEVDEIVVFDDGQAPKKPAEASGYTAYADPNFFLYHVLSYLETPPHLRKALFPMHPDLRTAGALPSLDMPHHLRSDEWCAYREGVAVGTSRSSGAMMSTVDCGLPQYVTVPVELEQGTRVTVKLDKQSHNDTHGDLQGTAVSPDLPREEGGYYWGYSVRQASSLGAVFTECAYDNGYDISIGTSERGQSVSILSDNSSSDYVPSFWQHLIVVFGGVAGLEKALSADSELLQAGVTEVKDVFDRWINLVVGQGSRTIRTEEAVWIGLTGLRSLVEARNSPV</sequence>
<proteinExistence type="inferred from homology"/>
<organism evidence="3 4">
    <name type="scientific">Cryoendolithus antarcticus</name>
    <dbReference type="NCBI Taxonomy" id="1507870"/>
    <lineage>
        <taxon>Eukaryota</taxon>
        <taxon>Fungi</taxon>
        <taxon>Dikarya</taxon>
        <taxon>Ascomycota</taxon>
        <taxon>Pezizomycotina</taxon>
        <taxon>Dothideomycetes</taxon>
        <taxon>Dothideomycetidae</taxon>
        <taxon>Cladosporiales</taxon>
        <taxon>Cladosporiaceae</taxon>
        <taxon>Cryoendolithus</taxon>
    </lineage>
</organism>
<dbReference type="CDD" id="cd18086">
    <property type="entry name" value="HsC9orf114-like"/>
    <property type="match status" value="1"/>
</dbReference>
<reference evidence="4" key="1">
    <citation type="submission" date="2017-03" db="EMBL/GenBank/DDBJ databases">
        <title>Genomes of endolithic fungi from Antarctica.</title>
        <authorList>
            <person name="Coleine C."/>
            <person name="Masonjones S."/>
            <person name="Stajich J.E."/>
        </authorList>
    </citation>
    <scope>NUCLEOTIDE SEQUENCE [LARGE SCALE GENOMIC DNA]</scope>
    <source>
        <strain evidence="4">CCFEE 5527</strain>
    </source>
</reference>
<evidence type="ECO:0000313" key="3">
    <source>
        <dbReference type="EMBL" id="OQN96517.1"/>
    </source>
</evidence>
<comment type="similarity">
    <text evidence="1">Belongs to the class IV-like SAM-binding methyltransferase superfamily.</text>
</comment>
<dbReference type="PANTHER" id="PTHR12150:SF13">
    <property type="entry name" value="METHYLTRANSFERASE C9ORF114-RELATED"/>
    <property type="match status" value="1"/>
</dbReference>
<evidence type="ECO:0000313" key="4">
    <source>
        <dbReference type="Proteomes" id="UP000192596"/>
    </source>
</evidence>
<dbReference type="InParanoid" id="A0A1V8SBX5"/>
<dbReference type="Proteomes" id="UP000192596">
    <property type="component" value="Unassembled WGS sequence"/>
</dbReference>
<dbReference type="STRING" id="1507870.A0A1V8SBX5"/>
<dbReference type="SUPFAM" id="SSF50249">
    <property type="entry name" value="Nucleic acid-binding proteins"/>
    <property type="match status" value="1"/>
</dbReference>
<dbReference type="AlphaFoldDB" id="A0A1V8SBX5"/>
<protein>
    <recommendedName>
        <fullName evidence="5">DUF171-domain-containing protein</fullName>
    </recommendedName>
</protein>
<comment type="caution">
    <text evidence="3">The sequence shown here is derived from an EMBL/GenBank/DDBJ whole genome shotgun (WGS) entry which is preliminary data.</text>
</comment>
<dbReference type="InterPro" id="IPR029028">
    <property type="entry name" value="Alpha/beta_knot_MTases"/>
</dbReference>
<dbReference type="Gene3D" id="3.40.1280.10">
    <property type="match status" value="1"/>
</dbReference>
<name>A0A1V8SBX5_9PEZI</name>
<dbReference type="OrthoDB" id="361029at2759"/>
<feature type="compositionally biased region" description="Polar residues" evidence="2">
    <location>
        <begin position="15"/>
        <end position="30"/>
    </location>
</feature>
<dbReference type="PANTHER" id="PTHR12150">
    <property type="entry name" value="CLASS IV SAM-BINDING METHYLTRANSFERASE-RELATED"/>
    <property type="match status" value="1"/>
</dbReference>
<dbReference type="InterPro" id="IPR029026">
    <property type="entry name" value="tRNA_m1G_MTases_N"/>
</dbReference>
<keyword evidence="4" id="KW-1185">Reference proteome</keyword>
<evidence type="ECO:0000256" key="2">
    <source>
        <dbReference type="SAM" id="MobiDB-lite"/>
    </source>
</evidence>
<dbReference type="Pfam" id="PF02598">
    <property type="entry name" value="Methyltrn_RNA_3"/>
    <property type="match status" value="1"/>
</dbReference>
<evidence type="ECO:0000256" key="1">
    <source>
        <dbReference type="ARBA" id="ARBA00009841"/>
    </source>
</evidence>
<feature type="region of interest" description="Disordered" evidence="2">
    <location>
        <begin position="1"/>
        <end position="38"/>
    </location>
</feature>
<dbReference type="Gene3D" id="2.40.50.140">
    <property type="entry name" value="Nucleic acid-binding proteins"/>
    <property type="match status" value="1"/>
</dbReference>
<dbReference type="FunCoup" id="A0A1V8SBX5">
    <property type="interactions" value="1727"/>
</dbReference>
<dbReference type="InterPro" id="IPR003750">
    <property type="entry name" value="Put_MeTrfase-C9orf114-like"/>
</dbReference>
<feature type="compositionally biased region" description="Basic residues" evidence="2">
    <location>
        <begin position="1"/>
        <end position="11"/>
    </location>
</feature>
<gene>
    <name evidence="3" type="ORF">B0A48_17090</name>
</gene>
<evidence type="ECO:0008006" key="5">
    <source>
        <dbReference type="Google" id="ProtNLM"/>
    </source>
</evidence>
<dbReference type="SUPFAM" id="SSF75217">
    <property type="entry name" value="alpha/beta knot"/>
    <property type="match status" value="1"/>
</dbReference>
<dbReference type="EMBL" id="NAJO01000065">
    <property type="protein sequence ID" value="OQN96517.1"/>
    <property type="molecule type" value="Genomic_DNA"/>
</dbReference>